<keyword evidence="2" id="KW-1185">Reference proteome</keyword>
<proteinExistence type="predicted"/>
<evidence type="ECO:0000313" key="1">
    <source>
        <dbReference type="EMBL" id="KAF2502642.1"/>
    </source>
</evidence>
<dbReference type="AlphaFoldDB" id="A0A6A6RE40"/>
<protein>
    <submittedName>
        <fullName evidence="1">Uncharacterized protein</fullName>
    </submittedName>
</protein>
<dbReference type="Proteomes" id="UP000799750">
    <property type="component" value="Unassembled WGS sequence"/>
</dbReference>
<gene>
    <name evidence="1" type="ORF">BU16DRAFT_554692</name>
</gene>
<dbReference type="EMBL" id="MU004181">
    <property type="protein sequence ID" value="KAF2502642.1"/>
    <property type="molecule type" value="Genomic_DNA"/>
</dbReference>
<reference evidence="1" key="1">
    <citation type="journal article" date="2020" name="Stud. Mycol.">
        <title>101 Dothideomycetes genomes: a test case for predicting lifestyles and emergence of pathogens.</title>
        <authorList>
            <person name="Haridas S."/>
            <person name="Albert R."/>
            <person name="Binder M."/>
            <person name="Bloem J."/>
            <person name="Labutti K."/>
            <person name="Salamov A."/>
            <person name="Andreopoulos B."/>
            <person name="Baker S."/>
            <person name="Barry K."/>
            <person name="Bills G."/>
            <person name="Bluhm B."/>
            <person name="Cannon C."/>
            <person name="Castanera R."/>
            <person name="Culley D."/>
            <person name="Daum C."/>
            <person name="Ezra D."/>
            <person name="Gonzalez J."/>
            <person name="Henrissat B."/>
            <person name="Kuo A."/>
            <person name="Liang C."/>
            <person name="Lipzen A."/>
            <person name="Lutzoni F."/>
            <person name="Magnuson J."/>
            <person name="Mondo S."/>
            <person name="Nolan M."/>
            <person name="Ohm R."/>
            <person name="Pangilinan J."/>
            <person name="Park H.-J."/>
            <person name="Ramirez L."/>
            <person name="Alfaro M."/>
            <person name="Sun H."/>
            <person name="Tritt A."/>
            <person name="Yoshinaga Y."/>
            <person name="Zwiers L.-H."/>
            <person name="Turgeon B."/>
            <person name="Goodwin S."/>
            <person name="Spatafora J."/>
            <person name="Crous P."/>
            <person name="Grigoriev I."/>
        </authorList>
    </citation>
    <scope>NUCLEOTIDE SEQUENCE</scope>
    <source>
        <strain evidence="1">CBS 269.34</strain>
    </source>
</reference>
<name>A0A6A6RE40_9PEZI</name>
<organism evidence="1 2">
    <name type="scientific">Lophium mytilinum</name>
    <dbReference type="NCBI Taxonomy" id="390894"/>
    <lineage>
        <taxon>Eukaryota</taxon>
        <taxon>Fungi</taxon>
        <taxon>Dikarya</taxon>
        <taxon>Ascomycota</taxon>
        <taxon>Pezizomycotina</taxon>
        <taxon>Dothideomycetes</taxon>
        <taxon>Pleosporomycetidae</taxon>
        <taxon>Mytilinidiales</taxon>
        <taxon>Mytilinidiaceae</taxon>
        <taxon>Lophium</taxon>
    </lineage>
</organism>
<evidence type="ECO:0000313" key="2">
    <source>
        <dbReference type="Proteomes" id="UP000799750"/>
    </source>
</evidence>
<accession>A0A6A6RE40</accession>
<sequence>MPLSTNPAPPSLFRCASTRIADSPAAFHDCLEKFPGWLLGRAHRSASSEDPFIANRYSVLMSICGSTALVSMCQPRLVSTGHMAIASTMPASSLQPPASIHPSRDAVLIHGREPPAWPPARRTAQNCRLLELGRV</sequence>